<dbReference type="GO" id="GO:0016705">
    <property type="term" value="F:oxidoreductase activity, acting on paired donors, with incorporation or reduction of molecular oxygen"/>
    <property type="evidence" value="ECO:0007669"/>
    <property type="project" value="InterPro"/>
</dbReference>
<dbReference type="Gene3D" id="1.10.630.10">
    <property type="entry name" value="Cytochrome P450"/>
    <property type="match status" value="1"/>
</dbReference>
<gene>
    <name evidence="16" type="ORF">CDL12_12569</name>
</gene>
<evidence type="ECO:0000256" key="1">
    <source>
        <dbReference type="ARBA" id="ARBA00001971"/>
    </source>
</evidence>
<evidence type="ECO:0000256" key="12">
    <source>
        <dbReference type="ARBA" id="ARBA00052216"/>
    </source>
</evidence>
<dbReference type="GO" id="GO:0020037">
    <property type="term" value="F:heme binding"/>
    <property type="evidence" value="ECO:0007669"/>
    <property type="project" value="InterPro"/>
</dbReference>
<dbReference type="PRINTS" id="PR00385">
    <property type="entry name" value="P450"/>
</dbReference>
<evidence type="ECO:0000256" key="5">
    <source>
        <dbReference type="ARBA" id="ARBA00023002"/>
    </source>
</evidence>
<comment type="catalytic activity">
    <reaction evidence="12">
        <text>apigenin 4',7-dimethyl ether + reduced [NADPH--hemoprotein reductase] + O2 = ladanein + oxidized [NADPH--hemoprotein reductase] + H2O + H(+)</text>
        <dbReference type="Rhea" id="RHEA:73435"/>
        <dbReference type="Rhea" id="RHEA-COMP:11964"/>
        <dbReference type="Rhea" id="RHEA-COMP:11965"/>
        <dbReference type="ChEBI" id="CHEBI:2769"/>
        <dbReference type="ChEBI" id="CHEBI:15377"/>
        <dbReference type="ChEBI" id="CHEBI:15378"/>
        <dbReference type="ChEBI" id="CHEBI:15379"/>
        <dbReference type="ChEBI" id="CHEBI:57618"/>
        <dbReference type="ChEBI" id="CHEBI:58210"/>
        <dbReference type="ChEBI" id="CHEBI:192702"/>
    </reaction>
    <physiologicalReaction direction="left-to-right" evidence="12">
        <dbReference type="Rhea" id="RHEA:73436"/>
    </physiologicalReaction>
</comment>
<keyword evidence="17" id="KW-1185">Reference proteome</keyword>
<name>A0A2G9HB91_9LAMI</name>
<evidence type="ECO:0000256" key="15">
    <source>
        <dbReference type="RuleBase" id="RU000461"/>
    </source>
</evidence>
<keyword evidence="6 14" id="KW-0408">Iron</keyword>
<dbReference type="PANTHER" id="PTHR47947">
    <property type="entry name" value="CYTOCHROME P450 82C3-RELATED"/>
    <property type="match status" value="1"/>
</dbReference>
<evidence type="ECO:0000313" key="17">
    <source>
        <dbReference type="Proteomes" id="UP000231279"/>
    </source>
</evidence>
<accession>A0A2G9HB91</accession>
<evidence type="ECO:0000256" key="14">
    <source>
        <dbReference type="PIRSR" id="PIRSR602401-1"/>
    </source>
</evidence>
<keyword evidence="3 14" id="KW-0349">Heme</keyword>
<evidence type="ECO:0000256" key="2">
    <source>
        <dbReference type="ARBA" id="ARBA00004167"/>
    </source>
</evidence>
<dbReference type="EMBL" id="NKXS01002213">
    <property type="protein sequence ID" value="PIN14795.1"/>
    <property type="molecule type" value="Genomic_DNA"/>
</dbReference>
<comment type="pathway">
    <text evidence="8">Flavonoid metabolism.</text>
</comment>
<keyword evidence="7 15" id="KW-0503">Monooxygenase</keyword>
<dbReference type="SUPFAM" id="SSF48264">
    <property type="entry name" value="Cytochrome P450"/>
    <property type="match status" value="1"/>
</dbReference>
<comment type="catalytic activity">
    <reaction evidence="9">
        <text>(2S)-sakuranetin + reduced [NADPH--hemoprotein reductase] + O2 = (2S)-7-methylcarthamidin + oxidized [NADPH--hemoprotein reductase] + H2O + H(+)</text>
        <dbReference type="Rhea" id="RHEA:73431"/>
        <dbReference type="Rhea" id="RHEA-COMP:11964"/>
        <dbReference type="Rhea" id="RHEA-COMP:11965"/>
        <dbReference type="ChEBI" id="CHEBI:15377"/>
        <dbReference type="ChEBI" id="CHEBI:15378"/>
        <dbReference type="ChEBI" id="CHEBI:15379"/>
        <dbReference type="ChEBI" id="CHEBI:28927"/>
        <dbReference type="ChEBI" id="CHEBI:57618"/>
        <dbReference type="ChEBI" id="CHEBI:58210"/>
        <dbReference type="ChEBI" id="CHEBI:192815"/>
    </reaction>
    <physiologicalReaction direction="left-to-right" evidence="9">
        <dbReference type="Rhea" id="RHEA:73432"/>
    </physiologicalReaction>
</comment>
<dbReference type="InterPro" id="IPR036396">
    <property type="entry name" value="Cyt_P450_sf"/>
</dbReference>
<evidence type="ECO:0000256" key="9">
    <source>
        <dbReference type="ARBA" id="ARBA00050930"/>
    </source>
</evidence>
<dbReference type="GO" id="GO:0005506">
    <property type="term" value="F:iron ion binding"/>
    <property type="evidence" value="ECO:0007669"/>
    <property type="project" value="InterPro"/>
</dbReference>
<dbReference type="PROSITE" id="PS00086">
    <property type="entry name" value="CYTOCHROME_P450"/>
    <property type="match status" value="1"/>
</dbReference>
<evidence type="ECO:0000256" key="13">
    <source>
        <dbReference type="ARBA" id="ARBA00067499"/>
    </source>
</evidence>
<proteinExistence type="inferred from homology"/>
<dbReference type="InterPro" id="IPR001128">
    <property type="entry name" value="Cyt_P450"/>
</dbReference>
<dbReference type="GO" id="GO:0004497">
    <property type="term" value="F:monooxygenase activity"/>
    <property type="evidence" value="ECO:0007669"/>
    <property type="project" value="UniProtKB-KW"/>
</dbReference>
<dbReference type="InterPro" id="IPR017972">
    <property type="entry name" value="Cyt_P450_CS"/>
</dbReference>
<dbReference type="AlphaFoldDB" id="A0A2G9HB91"/>
<evidence type="ECO:0000313" key="16">
    <source>
        <dbReference type="EMBL" id="PIN14795.1"/>
    </source>
</evidence>
<dbReference type="FunFam" id="1.10.630.10:FF:000026">
    <property type="entry name" value="Cytochrome P450 82C4"/>
    <property type="match status" value="1"/>
</dbReference>
<evidence type="ECO:0000256" key="7">
    <source>
        <dbReference type="ARBA" id="ARBA00023033"/>
    </source>
</evidence>
<evidence type="ECO:0000256" key="3">
    <source>
        <dbReference type="ARBA" id="ARBA00022617"/>
    </source>
</evidence>
<evidence type="ECO:0000256" key="8">
    <source>
        <dbReference type="ARBA" id="ARBA00034479"/>
    </source>
</evidence>
<dbReference type="PANTHER" id="PTHR47947:SF39">
    <property type="entry name" value="CYTOCHROME P450"/>
    <property type="match status" value="1"/>
</dbReference>
<comment type="similarity">
    <text evidence="15">Belongs to the cytochrome P450 family.</text>
</comment>
<reference evidence="17" key="1">
    <citation type="journal article" date="2018" name="Gigascience">
        <title>Genome assembly of the Pink Ipe (Handroanthus impetiginosus, Bignoniaceae), a highly valued, ecologically keystone Neotropical timber forest tree.</title>
        <authorList>
            <person name="Silva-Junior O.B."/>
            <person name="Grattapaglia D."/>
            <person name="Novaes E."/>
            <person name="Collevatti R.G."/>
        </authorList>
    </citation>
    <scope>NUCLEOTIDE SEQUENCE [LARGE SCALE GENOMIC DNA]</scope>
    <source>
        <strain evidence="17">cv. UFG-1</strain>
    </source>
</reference>
<keyword evidence="5 15" id="KW-0560">Oxidoreductase</keyword>
<comment type="cofactor">
    <cofactor evidence="1 14">
        <name>heme</name>
        <dbReference type="ChEBI" id="CHEBI:30413"/>
    </cofactor>
</comment>
<dbReference type="OrthoDB" id="2789670at2759"/>
<evidence type="ECO:0000256" key="6">
    <source>
        <dbReference type="ARBA" id="ARBA00023004"/>
    </source>
</evidence>
<comment type="catalytic activity">
    <reaction evidence="11">
        <text>(2S)-naringenin 4',7-dimethyl ether + reduced [NADPH--hemoprotein reductase] + O2 = (2S)-carthamidin-4',7-dimethyl ether + oxidized [NADPH--hemoprotein reductase] + H2O + H(+)</text>
        <dbReference type="Rhea" id="RHEA:73439"/>
        <dbReference type="Rhea" id="RHEA-COMP:11964"/>
        <dbReference type="Rhea" id="RHEA-COMP:11965"/>
        <dbReference type="ChEBI" id="CHEBI:15377"/>
        <dbReference type="ChEBI" id="CHEBI:15378"/>
        <dbReference type="ChEBI" id="CHEBI:15379"/>
        <dbReference type="ChEBI" id="CHEBI:57618"/>
        <dbReference type="ChEBI" id="CHEBI:58210"/>
        <dbReference type="ChEBI" id="CHEBI:192816"/>
        <dbReference type="ChEBI" id="CHEBI:192817"/>
    </reaction>
    <physiologicalReaction direction="left-to-right" evidence="11">
        <dbReference type="Rhea" id="RHEA:73440"/>
    </physiologicalReaction>
</comment>
<feature type="binding site" description="axial binding residue" evidence="14">
    <location>
        <position position="390"/>
    </location>
    <ligand>
        <name>heme</name>
        <dbReference type="ChEBI" id="CHEBI:30413"/>
    </ligand>
    <ligandPart>
        <name>Fe</name>
        <dbReference type="ChEBI" id="CHEBI:18248"/>
    </ligandPart>
</feature>
<comment type="caution">
    <text evidence="16">The sequence shown here is derived from an EMBL/GenBank/DDBJ whole genome shotgun (WGS) entry which is preliminary data.</text>
</comment>
<evidence type="ECO:0000256" key="4">
    <source>
        <dbReference type="ARBA" id="ARBA00022723"/>
    </source>
</evidence>
<dbReference type="STRING" id="429701.A0A2G9HB91"/>
<evidence type="ECO:0000256" key="11">
    <source>
        <dbReference type="ARBA" id="ARBA00052049"/>
    </source>
</evidence>
<dbReference type="InterPro" id="IPR050651">
    <property type="entry name" value="Plant_Cytochrome_P450_Monoox"/>
</dbReference>
<dbReference type="Pfam" id="PF00067">
    <property type="entry name" value="p450"/>
    <property type="match status" value="2"/>
</dbReference>
<protein>
    <recommendedName>
        <fullName evidence="13">Flavonoid-6-hydroxylase</fullName>
    </recommendedName>
</protein>
<organism evidence="16 17">
    <name type="scientific">Handroanthus impetiginosus</name>
    <dbReference type="NCBI Taxonomy" id="429701"/>
    <lineage>
        <taxon>Eukaryota</taxon>
        <taxon>Viridiplantae</taxon>
        <taxon>Streptophyta</taxon>
        <taxon>Embryophyta</taxon>
        <taxon>Tracheophyta</taxon>
        <taxon>Spermatophyta</taxon>
        <taxon>Magnoliopsida</taxon>
        <taxon>eudicotyledons</taxon>
        <taxon>Gunneridae</taxon>
        <taxon>Pentapetalae</taxon>
        <taxon>asterids</taxon>
        <taxon>lamiids</taxon>
        <taxon>Lamiales</taxon>
        <taxon>Bignoniaceae</taxon>
        <taxon>Crescentiina</taxon>
        <taxon>Tabebuia alliance</taxon>
        <taxon>Handroanthus</taxon>
    </lineage>
</organism>
<dbReference type="Proteomes" id="UP000231279">
    <property type="component" value="Unassembled WGS sequence"/>
</dbReference>
<dbReference type="InterPro" id="IPR002401">
    <property type="entry name" value="Cyt_P450_E_grp-I"/>
</dbReference>
<sequence length="450" mass="50723">MGHLHLMIRSSPDKLPYLTLTAMADKYGSIFTIRLGVRRAVVIRSSELAKEIFTKCDAVVSSRPQLLAPKHLGYETAMLGFSPYGSYWREMRKLVSSELLSNRRRELQMRVLESEIKQSIKELYQLWEKNRDGGHEGVRYFGSGDCASDEARRLMRDFFQLAGLFVVGDAVPFLRWFDIWGYEKKMKETSTGLDLLVRKLLEEHKQKDKETEQDFMDVMLSIVGGTKLQGYYDDDTIVKATSANLIVGATDTTSVMLVWALSLLLNNTHILKNAQQELDDRIGKQRRVDPSDIKNLIYLQAIVKETLRLYPPIPLGGLQEFTEDCNVGGYHIRKGTRMMVNLWKLHRDPHACPDDPSEFRPERFLTTHNDVDVKGQDFELLPFGSGRRICPGASFGLQMSHLVLADILHAFELSTPAAGGVVDMSGSAGSANNKATPLEVLLAPRLCANL</sequence>
<dbReference type="PRINTS" id="PR00463">
    <property type="entry name" value="EP450I"/>
</dbReference>
<keyword evidence="4 14" id="KW-0479">Metal-binding</keyword>
<dbReference type="GO" id="GO:0016020">
    <property type="term" value="C:membrane"/>
    <property type="evidence" value="ECO:0007669"/>
    <property type="project" value="UniProtKB-SubCell"/>
</dbReference>
<evidence type="ECO:0000256" key="10">
    <source>
        <dbReference type="ARBA" id="ARBA00051691"/>
    </source>
</evidence>
<comment type="subcellular location">
    <subcellularLocation>
        <location evidence="2">Membrane</location>
        <topology evidence="2">Single-pass membrane protein</topology>
    </subcellularLocation>
</comment>
<comment type="catalytic activity">
    <reaction evidence="10">
        <text>genkwanin + reduced [NADPH--hemoprotein reductase] + O2 = scutellarein 7-methyl ether + oxidized [NADPH--hemoprotein reductase] + H2O</text>
        <dbReference type="Rhea" id="RHEA:73427"/>
        <dbReference type="Rhea" id="RHEA-COMP:11964"/>
        <dbReference type="Rhea" id="RHEA-COMP:11965"/>
        <dbReference type="ChEBI" id="CHEBI:15377"/>
        <dbReference type="ChEBI" id="CHEBI:15379"/>
        <dbReference type="ChEBI" id="CHEBI:57618"/>
        <dbReference type="ChEBI" id="CHEBI:58210"/>
        <dbReference type="ChEBI" id="CHEBI:192700"/>
        <dbReference type="ChEBI" id="CHEBI:192701"/>
    </reaction>
    <physiologicalReaction direction="left-to-right" evidence="10">
        <dbReference type="Rhea" id="RHEA:73428"/>
    </physiologicalReaction>
</comment>